<protein>
    <recommendedName>
        <fullName evidence="3">Reverse transcriptase zinc-binding domain-containing protein</fullName>
    </recommendedName>
</protein>
<dbReference type="EMBL" id="CACVBM020001063">
    <property type="protein sequence ID" value="CAA7027977.1"/>
    <property type="molecule type" value="Genomic_DNA"/>
</dbReference>
<evidence type="ECO:0000313" key="1">
    <source>
        <dbReference type="EMBL" id="CAA7027977.1"/>
    </source>
</evidence>
<comment type="caution">
    <text evidence="1">The sequence shown here is derived from an EMBL/GenBank/DDBJ whole genome shotgun (WGS) entry which is preliminary data.</text>
</comment>
<dbReference type="OrthoDB" id="1752140at2759"/>
<sequence>MVSARPLVNKRFIKRLGSRTSISVWDEPWIPASRPRPVTALHVWALSPCPTAPNRFPTEALFANIAYLLWNLPDDDRMRMYPWLIWFIWKARNEKVFSNDDSDPNDIISHAAREATTWRMTQVKRAVVSTALGVSGGTTPPRVTFVRSMGHGN</sequence>
<organism evidence="1 2">
    <name type="scientific">Microthlaspi erraticum</name>
    <dbReference type="NCBI Taxonomy" id="1685480"/>
    <lineage>
        <taxon>Eukaryota</taxon>
        <taxon>Viridiplantae</taxon>
        <taxon>Streptophyta</taxon>
        <taxon>Embryophyta</taxon>
        <taxon>Tracheophyta</taxon>
        <taxon>Spermatophyta</taxon>
        <taxon>Magnoliopsida</taxon>
        <taxon>eudicotyledons</taxon>
        <taxon>Gunneridae</taxon>
        <taxon>Pentapetalae</taxon>
        <taxon>rosids</taxon>
        <taxon>malvids</taxon>
        <taxon>Brassicales</taxon>
        <taxon>Brassicaceae</taxon>
        <taxon>Coluteocarpeae</taxon>
        <taxon>Microthlaspi</taxon>
    </lineage>
</organism>
<dbReference type="AlphaFoldDB" id="A0A6D2ISG0"/>
<keyword evidence="2" id="KW-1185">Reference proteome</keyword>
<proteinExistence type="predicted"/>
<accession>A0A6D2ISG0</accession>
<name>A0A6D2ISG0_9BRAS</name>
<reference evidence="1" key="1">
    <citation type="submission" date="2020-01" db="EMBL/GenBank/DDBJ databases">
        <authorList>
            <person name="Mishra B."/>
        </authorList>
    </citation>
    <scope>NUCLEOTIDE SEQUENCE [LARGE SCALE GENOMIC DNA]</scope>
</reference>
<evidence type="ECO:0008006" key="3">
    <source>
        <dbReference type="Google" id="ProtNLM"/>
    </source>
</evidence>
<dbReference type="Proteomes" id="UP000467841">
    <property type="component" value="Unassembled WGS sequence"/>
</dbReference>
<evidence type="ECO:0000313" key="2">
    <source>
        <dbReference type="Proteomes" id="UP000467841"/>
    </source>
</evidence>
<gene>
    <name evidence="1" type="ORF">MERR_LOCUS15212</name>
</gene>